<protein>
    <submittedName>
        <fullName evidence="1">DGQHR domain-containing protein</fullName>
    </submittedName>
</protein>
<dbReference type="RefSeq" id="WP_168445555.1">
    <property type="nucleotide sequence ID" value="NZ_CP034699.1"/>
</dbReference>
<dbReference type="Pfam" id="PF14072">
    <property type="entry name" value="DndB"/>
    <property type="match status" value="1"/>
</dbReference>
<evidence type="ECO:0000313" key="1">
    <source>
        <dbReference type="EMBL" id="AZT44314.1"/>
    </source>
</evidence>
<gene>
    <name evidence="1" type="ORF">EL007_23925</name>
</gene>
<sequence>MTSHTTEHFFSFPAIRGEQGGRTQYMLSVPMSMLNRILAFDTAGDVMSRSQRELNTTRAKKITRYLTEGYDTKGDYLIPSLVGSIDGEVRFEALKGDLGTLHIAMDAVIPLLDGQHRSRGIIDFMSARRDAPDMITLLLTVGLSVEVRQQFFSDINDNSCKPAAAISRAYNHKDPVSALVRDIAGLVPALTGCVDYEHNVVPAKSDLLLSFKALHDATRKMFSLRAGDPVTEEMQREAVTLWTAWSVALHWQWLTKYVGPAAYRKKHLGTHGVMVNAIGIATAMMLEHHSAEAIAAMLNRDISPSVLALEPLAHDAWQGICVDVETGTVKCDAAAQNRAAIRLLELFDLDPADPNAWLREACDDSISDVRVAEMAEKVEKVAAEKKLPAEVLRFDIPIMLARSNGEFISTLSNLRKLRQWVKTQYPDTEPPLA</sequence>
<organism evidence="1">
    <name type="scientific">Salmonella enterica subsp. enterica serovar Karamoja</name>
    <dbReference type="NCBI Taxonomy" id="2500153"/>
    <lineage>
        <taxon>Bacteria</taxon>
        <taxon>Pseudomonadati</taxon>
        <taxon>Pseudomonadota</taxon>
        <taxon>Gammaproteobacteria</taxon>
        <taxon>Enterobacterales</taxon>
        <taxon>Enterobacteriaceae</taxon>
        <taxon>Salmonella</taxon>
    </lineage>
</organism>
<dbReference type="EMBL" id="CP034699">
    <property type="protein sequence ID" value="AZT44314.1"/>
    <property type="molecule type" value="Genomic_DNA"/>
</dbReference>
<dbReference type="NCBIfam" id="TIGR03187">
    <property type="entry name" value="DGQHR"/>
    <property type="match status" value="1"/>
</dbReference>
<geneLocation type="plasmid" evidence="1">
    <name>pRSE40</name>
</geneLocation>
<dbReference type="InterPro" id="IPR017601">
    <property type="entry name" value="DGQHR-contain_dom"/>
</dbReference>
<name>A0A3T0CI62_SALET</name>
<keyword evidence="1" id="KW-0614">Plasmid</keyword>
<dbReference type="InterPro" id="IPR017642">
    <property type="entry name" value="DNA_S_mod_DndB"/>
</dbReference>
<dbReference type="CDD" id="cd16412">
    <property type="entry name" value="dndB"/>
    <property type="match status" value="1"/>
</dbReference>
<proteinExistence type="predicted"/>
<accession>A0A3T0CI62</accession>
<reference evidence="1" key="1">
    <citation type="submission" date="2018-12" db="EMBL/GenBank/DDBJ databases">
        <title>Complete genome sequences of twenty non-typhoidal Salmonella isolates from Rwanda.</title>
        <authorList>
            <person name="Byukusenge M."/>
            <person name="Li L."/>
            <person name="Subhashinie K."/>
            <person name="Nzayirambaho M."/>
            <person name="Kuchipudi S.V."/>
            <person name="Jayarao B.M."/>
        </authorList>
    </citation>
    <scope>NUCLEOTIDE SEQUENCE</scope>
    <source>
        <strain evidence="1">RSE40</strain>
        <plasmid evidence="1">pRSE40</plasmid>
    </source>
</reference>
<dbReference type="AlphaFoldDB" id="A0A3T0CI62"/>